<organism evidence="2 3">
    <name type="scientific">Pseudonocardia sulfidoxydans NBRC 16205</name>
    <dbReference type="NCBI Taxonomy" id="1223511"/>
    <lineage>
        <taxon>Bacteria</taxon>
        <taxon>Bacillati</taxon>
        <taxon>Actinomycetota</taxon>
        <taxon>Actinomycetes</taxon>
        <taxon>Pseudonocardiales</taxon>
        <taxon>Pseudonocardiaceae</taxon>
        <taxon>Pseudonocardia</taxon>
    </lineage>
</organism>
<proteinExistence type="predicted"/>
<sequence length="125" mass="13295">MGSRLRARRCASATVSNHSLVLAIPAPSPGCPVRRNLAFRHPVPKVADVGSGRSDGQVLPDRAGRPDHRAVWSGRLAAADLTAGVIAECGTWAPGWRSCPRNVGAWALASARDRERVISATHERS</sequence>
<comment type="caution">
    <text evidence="2">The sequence shown here is derived from an EMBL/GenBank/DDBJ whole genome shotgun (WGS) entry which is preliminary data.</text>
</comment>
<reference evidence="2 3" key="1">
    <citation type="submission" date="2019-07" db="EMBL/GenBank/DDBJ databases">
        <title>Whole genome shotgun sequence of Pseudonocardia sulfidoxydans NBRC 16205.</title>
        <authorList>
            <person name="Hosoyama A."/>
            <person name="Uohara A."/>
            <person name="Ohji S."/>
            <person name="Ichikawa N."/>
        </authorList>
    </citation>
    <scope>NUCLEOTIDE SEQUENCE [LARGE SCALE GENOMIC DNA]</scope>
    <source>
        <strain evidence="2 3">NBRC 16205</strain>
    </source>
</reference>
<dbReference type="AlphaFoldDB" id="A0A511DQD7"/>
<keyword evidence="3" id="KW-1185">Reference proteome</keyword>
<name>A0A511DQD7_9PSEU</name>
<gene>
    <name evidence="2" type="ORF">PSU4_59940</name>
</gene>
<feature type="region of interest" description="Disordered" evidence="1">
    <location>
        <begin position="45"/>
        <end position="66"/>
    </location>
</feature>
<evidence type="ECO:0000313" key="3">
    <source>
        <dbReference type="Proteomes" id="UP000321685"/>
    </source>
</evidence>
<accession>A0A511DQD7</accession>
<protein>
    <submittedName>
        <fullName evidence="2">Uncharacterized protein</fullName>
    </submittedName>
</protein>
<dbReference type="Proteomes" id="UP000321685">
    <property type="component" value="Unassembled WGS sequence"/>
</dbReference>
<evidence type="ECO:0000256" key="1">
    <source>
        <dbReference type="SAM" id="MobiDB-lite"/>
    </source>
</evidence>
<evidence type="ECO:0000313" key="2">
    <source>
        <dbReference type="EMBL" id="GEL27040.1"/>
    </source>
</evidence>
<dbReference type="EMBL" id="BJVJ01000138">
    <property type="protein sequence ID" value="GEL27040.1"/>
    <property type="molecule type" value="Genomic_DNA"/>
</dbReference>